<dbReference type="InterPro" id="IPR025058">
    <property type="entry name" value="DUF3995"/>
</dbReference>
<dbReference type="EMBL" id="CP070496">
    <property type="protein sequence ID" value="QSB06324.1"/>
    <property type="molecule type" value="Genomic_DNA"/>
</dbReference>
<evidence type="ECO:0000313" key="3">
    <source>
        <dbReference type="Proteomes" id="UP000662939"/>
    </source>
</evidence>
<proteinExistence type="predicted"/>
<accession>A0A895XLV1</accession>
<gene>
    <name evidence="2" type="ORF">JQS30_05285</name>
</gene>
<dbReference type="KEGG" id="nav:JQS30_05285"/>
<keyword evidence="3" id="KW-1185">Reference proteome</keyword>
<name>A0A895XLV1_9ACTN</name>
<feature type="transmembrane region" description="Helical" evidence="1">
    <location>
        <begin position="61"/>
        <end position="85"/>
    </location>
</feature>
<keyword evidence="1" id="KW-0812">Transmembrane</keyword>
<feature type="transmembrane region" description="Helical" evidence="1">
    <location>
        <begin position="20"/>
        <end position="41"/>
    </location>
</feature>
<dbReference type="Proteomes" id="UP000662939">
    <property type="component" value="Chromosome"/>
</dbReference>
<reference evidence="2" key="1">
    <citation type="submission" date="2021-02" db="EMBL/GenBank/DDBJ databases">
        <title>Natronoglycomyces albus gen. nov., sp. nov, a haloalkaliphilic actinobacterium from a soda solonchak soil.</title>
        <authorList>
            <person name="Sorokin D.Y."/>
            <person name="Khijniak T.V."/>
            <person name="Zakharycheva A.P."/>
            <person name="Boueva O.V."/>
            <person name="Ariskina E.V."/>
            <person name="Hahnke R.L."/>
            <person name="Bunk B."/>
            <person name="Sproer C."/>
            <person name="Schumann P."/>
            <person name="Evtushenko L.I."/>
            <person name="Kublanov I.V."/>
        </authorList>
    </citation>
    <scope>NUCLEOTIDE SEQUENCE</scope>
    <source>
        <strain evidence="2">DSM 106290</strain>
    </source>
</reference>
<dbReference type="AlphaFoldDB" id="A0A895XLV1"/>
<dbReference type="Pfam" id="PF13160">
    <property type="entry name" value="DUF3995"/>
    <property type="match status" value="1"/>
</dbReference>
<feature type="transmembrane region" description="Helical" evidence="1">
    <location>
        <begin position="145"/>
        <end position="165"/>
    </location>
</feature>
<dbReference type="RefSeq" id="WP_213172333.1">
    <property type="nucleotide sequence ID" value="NZ_CP070496.1"/>
</dbReference>
<evidence type="ECO:0000313" key="2">
    <source>
        <dbReference type="EMBL" id="QSB06324.1"/>
    </source>
</evidence>
<organism evidence="2 3">
    <name type="scientific">Natronoglycomyces albus</name>
    <dbReference type="NCBI Taxonomy" id="2811108"/>
    <lineage>
        <taxon>Bacteria</taxon>
        <taxon>Bacillati</taxon>
        <taxon>Actinomycetota</taxon>
        <taxon>Actinomycetes</taxon>
        <taxon>Glycomycetales</taxon>
        <taxon>Glycomycetaceae</taxon>
        <taxon>Natronoglycomyces</taxon>
    </lineage>
</organism>
<keyword evidence="1" id="KW-0472">Membrane</keyword>
<protein>
    <submittedName>
        <fullName evidence="2">DUF3995 domain-containing protein</fullName>
    </submittedName>
</protein>
<feature type="transmembrane region" description="Helical" evidence="1">
    <location>
        <begin position="97"/>
        <end position="125"/>
    </location>
</feature>
<evidence type="ECO:0000256" key="1">
    <source>
        <dbReference type="SAM" id="Phobius"/>
    </source>
</evidence>
<sequence>MKTPSTSSPTTVPTPLSANWAAWALIVWSVPFAALSFYWAAGGTWAAEQVSPDARDMVSERIWWFMLLLWMVAIVKLGYAAYALALMQDWGRIFPRWLLLLGGWGVGTVTALYGAGPLAMSLPVYLGINNHPNAPSPEILRWHVWLWQPYWILGGLLVLCAVFIYQRRSLHLRRWEAAQVASPTHEEAAASGGDDPR</sequence>
<keyword evidence="1" id="KW-1133">Transmembrane helix</keyword>